<dbReference type="PROSITE" id="PS00816">
    <property type="entry name" value="AIPM_HOMOCIT_SYNTH_2"/>
    <property type="match status" value="1"/>
</dbReference>
<comment type="subunit">
    <text evidence="11">Homodimer.</text>
</comment>
<protein>
    <recommendedName>
        <fullName evidence="4 11">2-isopropylmalate synthase</fullName>
        <ecNumber evidence="3 11">2.3.3.13</ecNumber>
    </recommendedName>
    <alternativeName>
        <fullName evidence="11">Alpha-IPM synthase</fullName>
    </alternativeName>
    <alternativeName>
        <fullName evidence="11">Alpha-isopropylmalate synthase</fullName>
    </alternativeName>
</protein>
<keyword evidence="5 11" id="KW-0432">Leucine biosynthesis</keyword>
<dbReference type="NCBIfam" id="TIGR00973">
    <property type="entry name" value="leuA_bact"/>
    <property type="match status" value="1"/>
</dbReference>
<comment type="similarity">
    <text evidence="2 11">Belongs to the alpha-IPM synthase/homocitrate synthase family. LeuA type 1 subfamily.</text>
</comment>
<dbReference type="Proteomes" id="UP001333102">
    <property type="component" value="Chromosome"/>
</dbReference>
<dbReference type="Pfam" id="PF22617">
    <property type="entry name" value="HCS_D2"/>
    <property type="match status" value="1"/>
</dbReference>
<dbReference type="InterPro" id="IPR054691">
    <property type="entry name" value="LeuA/HCS_post-cat"/>
</dbReference>
<evidence type="ECO:0000256" key="7">
    <source>
        <dbReference type="ARBA" id="ARBA00022679"/>
    </source>
</evidence>
<keyword evidence="13" id="KW-0012">Acyltransferase</keyword>
<evidence type="ECO:0000256" key="9">
    <source>
        <dbReference type="ARBA" id="ARBA00023211"/>
    </source>
</evidence>
<feature type="region of interest" description="Regulatory domain" evidence="11">
    <location>
        <begin position="400"/>
        <end position="532"/>
    </location>
</feature>
<dbReference type="SUPFAM" id="SSF51569">
    <property type="entry name" value="Aldolase"/>
    <property type="match status" value="1"/>
</dbReference>
<feature type="binding site" evidence="11">
    <location>
        <position position="22"/>
    </location>
    <ligand>
        <name>Mn(2+)</name>
        <dbReference type="ChEBI" id="CHEBI:29035"/>
    </ligand>
</feature>
<accession>A0ABZ1BRR4</accession>
<name>A0ABZ1BRR4_9FIRM</name>
<keyword evidence="10 11" id="KW-0100">Branched-chain amino acid biosynthesis</keyword>
<evidence type="ECO:0000256" key="4">
    <source>
        <dbReference type="ARBA" id="ARBA00018198"/>
    </source>
</evidence>
<dbReference type="SUPFAM" id="SSF110921">
    <property type="entry name" value="2-isopropylmalate synthase LeuA, allosteric (dimerisation) domain"/>
    <property type="match status" value="1"/>
</dbReference>
<keyword evidence="14" id="KW-1185">Reference proteome</keyword>
<evidence type="ECO:0000256" key="6">
    <source>
        <dbReference type="ARBA" id="ARBA00022605"/>
    </source>
</evidence>
<evidence type="ECO:0000256" key="3">
    <source>
        <dbReference type="ARBA" id="ARBA00012973"/>
    </source>
</evidence>
<evidence type="ECO:0000259" key="12">
    <source>
        <dbReference type="PROSITE" id="PS50991"/>
    </source>
</evidence>
<comment type="pathway">
    <text evidence="1 11">Amino-acid biosynthesis; L-leucine biosynthesis; L-leucine from 3-methyl-2-oxobutanoate: step 1/4.</text>
</comment>
<dbReference type="InterPro" id="IPR013785">
    <property type="entry name" value="Aldolase_TIM"/>
</dbReference>
<feature type="binding site" evidence="11">
    <location>
        <position position="210"/>
    </location>
    <ligand>
        <name>Mn(2+)</name>
        <dbReference type="ChEBI" id="CHEBI:29035"/>
    </ligand>
</feature>
<comment type="cofactor">
    <cofactor evidence="11">
        <name>Mn(2+)</name>
        <dbReference type="ChEBI" id="CHEBI:29035"/>
    </cofactor>
</comment>
<evidence type="ECO:0000256" key="11">
    <source>
        <dbReference type="HAMAP-Rule" id="MF_01025"/>
    </source>
</evidence>
<dbReference type="InterPro" id="IPR000891">
    <property type="entry name" value="PYR_CT"/>
</dbReference>
<dbReference type="Pfam" id="PF08502">
    <property type="entry name" value="LeuA_dimer"/>
    <property type="match status" value="1"/>
</dbReference>
<dbReference type="EMBL" id="CP141614">
    <property type="protein sequence ID" value="WRP15368.1"/>
    <property type="molecule type" value="Genomic_DNA"/>
</dbReference>
<dbReference type="Pfam" id="PF00682">
    <property type="entry name" value="HMGL-like"/>
    <property type="match status" value="1"/>
</dbReference>
<dbReference type="SMART" id="SM00917">
    <property type="entry name" value="LeuA_dimer"/>
    <property type="match status" value="1"/>
</dbReference>
<evidence type="ECO:0000256" key="10">
    <source>
        <dbReference type="ARBA" id="ARBA00023304"/>
    </source>
</evidence>
<dbReference type="PANTHER" id="PTHR10277:SF9">
    <property type="entry name" value="2-ISOPROPYLMALATE SYNTHASE 1, CHLOROPLASTIC-RELATED"/>
    <property type="match status" value="1"/>
</dbReference>
<gene>
    <name evidence="11" type="primary">leuA</name>
    <name evidence="13" type="ORF">VLY81_04175</name>
</gene>
<evidence type="ECO:0000256" key="5">
    <source>
        <dbReference type="ARBA" id="ARBA00022430"/>
    </source>
</evidence>
<dbReference type="RefSeq" id="WP_324669771.1">
    <property type="nucleotide sequence ID" value="NZ_CP141614.1"/>
</dbReference>
<keyword evidence="7 11" id="KW-0808">Transferase</keyword>
<evidence type="ECO:0000313" key="14">
    <source>
        <dbReference type="Proteomes" id="UP001333102"/>
    </source>
</evidence>
<dbReference type="InterPro" id="IPR005671">
    <property type="entry name" value="LeuA_bact_synth"/>
</dbReference>
<dbReference type="PROSITE" id="PS00815">
    <property type="entry name" value="AIPM_HOMOCIT_SYNTH_1"/>
    <property type="match status" value="1"/>
</dbReference>
<comment type="function">
    <text evidence="11">Catalyzes the condensation of the acetyl group of acetyl-CoA with 3-methyl-2-oxobutanoate (2-ketoisovalerate) to form 3-carboxy-3-hydroxy-4-methylpentanoate (2-isopropylmalate).</text>
</comment>
<keyword evidence="6 11" id="KW-0028">Amino-acid biosynthesis</keyword>
<dbReference type="Gene3D" id="3.30.160.270">
    <property type="match status" value="1"/>
</dbReference>
<proteinExistence type="inferred from homology"/>
<feature type="binding site" evidence="11">
    <location>
        <position position="212"/>
    </location>
    <ligand>
        <name>Mn(2+)</name>
        <dbReference type="ChEBI" id="CHEBI:29035"/>
    </ligand>
</feature>
<dbReference type="PANTHER" id="PTHR10277">
    <property type="entry name" value="HOMOCITRATE SYNTHASE-RELATED"/>
    <property type="match status" value="1"/>
</dbReference>
<evidence type="ECO:0000256" key="8">
    <source>
        <dbReference type="ARBA" id="ARBA00022723"/>
    </source>
</evidence>
<dbReference type="HAMAP" id="MF_01025">
    <property type="entry name" value="LeuA_type1"/>
    <property type="match status" value="1"/>
</dbReference>
<dbReference type="NCBIfam" id="NF002085">
    <property type="entry name" value="PRK00915.1-2"/>
    <property type="match status" value="1"/>
</dbReference>
<sequence>MDASGVRGDKVRIQVFDTTLRDGEQSPGASLDEMEKLEVAKALEALGVDVIEAGFPVASPGELKAVQEICRQVRRPVICALARANPVDIEHAGEALKGASVSRIHIFLATSEIHMRYKLRKTPQEVLEIAREAVALARRHAHQVEFSAEDATRSDWDFLCRVFEAAIRAGATVINIPDTVGYTTPAEYAELFRYVAAHTEGIERVVLSAHCHDDLGLAVANSLAAIEAGARQVEGTINGIGERAGNAALEEIVMALEVREDRYPYGTGVVTEQLYRTSRLVSRLTGIPVQPNKAIVGENAFAHEAGIHQDGILKHRSTYEIMVPERVGQTSTRLVLGKHSGRHALRQRLAELGYELTPELLEATYRRFLEVADRKKHVTDRDLVALVEEQQAATAPERFALEYFHVDDGNTSVATATVRVRIAGVEAPVQEAACGDGPVDALLRAIERATGVRAELESYHLQAVTSGKDAMGEVTVRVRDDGRVHVGRAVSTDVLEASARAYVQALNRMVHAAGERAPADEPASTAAAGARG</sequence>
<dbReference type="GO" id="GO:0003852">
    <property type="term" value="F:2-isopropylmalate synthase activity"/>
    <property type="evidence" value="ECO:0007669"/>
    <property type="project" value="UniProtKB-EC"/>
</dbReference>
<dbReference type="NCBIfam" id="NF002086">
    <property type="entry name" value="PRK00915.1-3"/>
    <property type="match status" value="1"/>
</dbReference>
<keyword evidence="9 11" id="KW-0464">Manganese</keyword>
<dbReference type="Gene3D" id="1.10.238.260">
    <property type="match status" value="1"/>
</dbReference>
<dbReference type="InterPro" id="IPR013709">
    <property type="entry name" value="2-isopropylmalate_synth_dimer"/>
</dbReference>
<dbReference type="Gene3D" id="3.20.20.70">
    <property type="entry name" value="Aldolase class I"/>
    <property type="match status" value="1"/>
</dbReference>
<dbReference type="InterPro" id="IPR002034">
    <property type="entry name" value="AIPM/Hcit_synth_CS"/>
</dbReference>
<feature type="binding site" evidence="11">
    <location>
        <position position="246"/>
    </location>
    <ligand>
        <name>Mn(2+)</name>
        <dbReference type="ChEBI" id="CHEBI:29035"/>
    </ligand>
</feature>
<evidence type="ECO:0000256" key="1">
    <source>
        <dbReference type="ARBA" id="ARBA00004689"/>
    </source>
</evidence>
<dbReference type="InterPro" id="IPR050073">
    <property type="entry name" value="2-IPM_HCS-like"/>
</dbReference>
<evidence type="ECO:0000256" key="2">
    <source>
        <dbReference type="ARBA" id="ARBA00009396"/>
    </source>
</evidence>
<keyword evidence="11" id="KW-0963">Cytoplasm</keyword>
<dbReference type="CDD" id="cd07940">
    <property type="entry name" value="DRE_TIM_IPMS"/>
    <property type="match status" value="1"/>
</dbReference>
<keyword evidence="8 11" id="KW-0479">Metal-binding</keyword>
<organism evidence="13 14">
    <name type="scientific">Geochorda subterranea</name>
    <dbReference type="NCBI Taxonomy" id="3109564"/>
    <lineage>
        <taxon>Bacteria</taxon>
        <taxon>Bacillati</taxon>
        <taxon>Bacillota</taxon>
        <taxon>Limnochordia</taxon>
        <taxon>Limnochordales</taxon>
        <taxon>Geochordaceae</taxon>
        <taxon>Geochorda</taxon>
    </lineage>
</organism>
<dbReference type="PROSITE" id="PS50991">
    <property type="entry name" value="PYR_CT"/>
    <property type="match status" value="1"/>
</dbReference>
<dbReference type="EC" id="2.3.3.13" evidence="3 11"/>
<comment type="catalytic activity">
    <reaction evidence="11">
        <text>3-methyl-2-oxobutanoate + acetyl-CoA + H2O = (2S)-2-isopropylmalate + CoA + H(+)</text>
        <dbReference type="Rhea" id="RHEA:21524"/>
        <dbReference type="ChEBI" id="CHEBI:1178"/>
        <dbReference type="ChEBI" id="CHEBI:11851"/>
        <dbReference type="ChEBI" id="CHEBI:15377"/>
        <dbReference type="ChEBI" id="CHEBI:15378"/>
        <dbReference type="ChEBI" id="CHEBI:57287"/>
        <dbReference type="ChEBI" id="CHEBI:57288"/>
        <dbReference type="EC" id="2.3.3.13"/>
    </reaction>
</comment>
<reference evidence="14" key="1">
    <citation type="submission" date="2023-12" db="EMBL/GenBank/DDBJ databases">
        <title>Novel isolates from deep terrestrial aquifers shed light on the physiology and ecology of the class Limnochordia.</title>
        <authorList>
            <person name="Karnachuk O.V."/>
            <person name="Lukina A.P."/>
            <person name="Avakyan M.R."/>
            <person name="Kadnikov V."/>
            <person name="Begmatov S."/>
            <person name="Beletsky A.V."/>
            <person name="Mardanov A.V."/>
            <person name="Ravin N.V."/>
        </authorList>
    </citation>
    <scope>NUCLEOTIDE SEQUENCE [LARGE SCALE GENOMIC DNA]</scope>
    <source>
        <strain evidence="14">LN</strain>
    </source>
</reference>
<feature type="domain" description="Pyruvate carboxyltransferase" evidence="12">
    <location>
        <begin position="13"/>
        <end position="275"/>
    </location>
</feature>
<evidence type="ECO:0000313" key="13">
    <source>
        <dbReference type="EMBL" id="WRP15368.1"/>
    </source>
</evidence>
<dbReference type="InterPro" id="IPR036230">
    <property type="entry name" value="LeuA_allosteric_dom_sf"/>
</dbReference>